<dbReference type="InterPro" id="IPR020084">
    <property type="entry name" value="NUDIX_hydrolase_CS"/>
</dbReference>
<feature type="domain" description="Nudix hydrolase" evidence="4">
    <location>
        <begin position="48"/>
        <end position="177"/>
    </location>
</feature>
<gene>
    <name evidence="5" type="ORF">SAMN05216174_11474</name>
</gene>
<dbReference type="OrthoDB" id="177518at2"/>
<reference evidence="6" key="1">
    <citation type="submission" date="2016-10" db="EMBL/GenBank/DDBJ databases">
        <authorList>
            <person name="Varghese N."/>
            <person name="Submissions S."/>
        </authorList>
    </citation>
    <scope>NUCLEOTIDE SEQUENCE [LARGE SCALE GENOMIC DNA]</scope>
    <source>
        <strain evidence="6">IBRC-M 10403</strain>
    </source>
</reference>
<dbReference type="SUPFAM" id="SSF55811">
    <property type="entry name" value="Nudix"/>
    <property type="match status" value="1"/>
</dbReference>
<dbReference type="Pfam" id="PF00293">
    <property type="entry name" value="NUDIX"/>
    <property type="match status" value="1"/>
</dbReference>
<dbReference type="InterPro" id="IPR000086">
    <property type="entry name" value="NUDIX_hydrolase_dom"/>
</dbReference>
<keyword evidence="6" id="KW-1185">Reference proteome</keyword>
<dbReference type="InterPro" id="IPR020476">
    <property type="entry name" value="Nudix_hydrolase"/>
</dbReference>
<comment type="similarity">
    <text evidence="1 3">Belongs to the Nudix hydrolase family.</text>
</comment>
<dbReference type="GO" id="GO:0016787">
    <property type="term" value="F:hydrolase activity"/>
    <property type="evidence" value="ECO:0007669"/>
    <property type="project" value="UniProtKB-KW"/>
</dbReference>
<name>A0A1G6WBD3_9PSEU</name>
<dbReference type="PANTHER" id="PTHR43736:SF1">
    <property type="entry name" value="DIHYDRONEOPTERIN TRIPHOSPHATE DIPHOSPHATASE"/>
    <property type="match status" value="1"/>
</dbReference>
<keyword evidence="2 3" id="KW-0378">Hydrolase</keyword>
<evidence type="ECO:0000256" key="2">
    <source>
        <dbReference type="ARBA" id="ARBA00022801"/>
    </source>
</evidence>
<evidence type="ECO:0000259" key="4">
    <source>
        <dbReference type="PROSITE" id="PS51462"/>
    </source>
</evidence>
<dbReference type="PROSITE" id="PS00893">
    <property type="entry name" value="NUDIX_BOX"/>
    <property type="match status" value="1"/>
</dbReference>
<evidence type="ECO:0000256" key="3">
    <source>
        <dbReference type="RuleBase" id="RU003476"/>
    </source>
</evidence>
<sequence>MSGEELNQRLATWRIHEERLVDNTRRIELAIAHVELPDGVRFEQYVLRIPKASMTVVLNDNRDHVLLIYRHRFIMDRWTWELPGGYVDPDEDPAHTAAREIEEETGWRPRSIRLLTSFQPLAGTADFENLIYVAEGAEDTGAPPDSNEAARVEWVPLSKIRAMIANGEIIGAGTQLGLMFVLACP</sequence>
<evidence type="ECO:0000313" key="6">
    <source>
        <dbReference type="Proteomes" id="UP000199501"/>
    </source>
</evidence>
<protein>
    <submittedName>
        <fullName evidence="5">ADP-ribose pyrophosphatase YjhB, NUDIX family</fullName>
    </submittedName>
</protein>
<dbReference type="Proteomes" id="UP000199501">
    <property type="component" value="Unassembled WGS sequence"/>
</dbReference>
<dbReference type="PRINTS" id="PR00502">
    <property type="entry name" value="NUDIXFAMILY"/>
</dbReference>
<dbReference type="PANTHER" id="PTHR43736">
    <property type="entry name" value="ADP-RIBOSE PYROPHOSPHATASE"/>
    <property type="match status" value="1"/>
</dbReference>
<accession>A0A1G6WBD3</accession>
<dbReference type="RefSeq" id="WP_091455333.1">
    <property type="nucleotide sequence ID" value="NZ_FMZZ01000014.1"/>
</dbReference>
<dbReference type="InterPro" id="IPR015797">
    <property type="entry name" value="NUDIX_hydrolase-like_dom_sf"/>
</dbReference>
<evidence type="ECO:0000256" key="1">
    <source>
        <dbReference type="ARBA" id="ARBA00005582"/>
    </source>
</evidence>
<dbReference type="CDD" id="cd03424">
    <property type="entry name" value="NUDIX_ADPRase_Nudt5_UGPPase_Nudt14"/>
    <property type="match status" value="1"/>
</dbReference>
<proteinExistence type="inferred from homology"/>
<evidence type="ECO:0000313" key="5">
    <source>
        <dbReference type="EMBL" id="SDD62385.1"/>
    </source>
</evidence>
<dbReference type="AlphaFoldDB" id="A0A1G6WBD3"/>
<dbReference type="STRING" id="1271860.SAMN05216174_11474"/>
<organism evidence="5 6">
    <name type="scientific">Actinokineospora iranica</name>
    <dbReference type="NCBI Taxonomy" id="1271860"/>
    <lineage>
        <taxon>Bacteria</taxon>
        <taxon>Bacillati</taxon>
        <taxon>Actinomycetota</taxon>
        <taxon>Actinomycetes</taxon>
        <taxon>Pseudonocardiales</taxon>
        <taxon>Pseudonocardiaceae</taxon>
        <taxon>Actinokineospora</taxon>
    </lineage>
</organism>
<dbReference type="PROSITE" id="PS51462">
    <property type="entry name" value="NUDIX"/>
    <property type="match status" value="1"/>
</dbReference>
<dbReference type="EMBL" id="FMZZ01000014">
    <property type="protein sequence ID" value="SDD62385.1"/>
    <property type="molecule type" value="Genomic_DNA"/>
</dbReference>
<dbReference type="Gene3D" id="3.90.79.10">
    <property type="entry name" value="Nucleoside Triphosphate Pyrophosphohydrolase"/>
    <property type="match status" value="1"/>
</dbReference>